<name>A0A6M8BB18_9CYAN</name>
<dbReference type="CDD" id="cd13590">
    <property type="entry name" value="PBP2_PotD_PotF_like"/>
    <property type="match status" value="1"/>
</dbReference>
<dbReference type="PROSITE" id="PS51257">
    <property type="entry name" value="PROKAR_LIPOPROTEIN"/>
    <property type="match status" value="1"/>
</dbReference>
<dbReference type="PRINTS" id="PR00909">
    <property type="entry name" value="SPERMDNBNDNG"/>
</dbReference>
<reference evidence="6 7" key="1">
    <citation type="submission" date="2020-05" db="EMBL/GenBank/DDBJ databases">
        <title>Complete genome sequence of of a novel Thermoleptolyngbya strain isolated from hot springs of Ganzi, Sichuan China.</title>
        <authorList>
            <person name="Tang J."/>
            <person name="Daroch M."/>
            <person name="Li L."/>
            <person name="Waleron K."/>
            <person name="Waleron M."/>
            <person name="Waleron M."/>
        </authorList>
    </citation>
    <scope>NUCLEOTIDE SEQUENCE [LARGE SCALE GENOMIC DNA]</scope>
    <source>
        <strain evidence="6 7">PKUAC-SCTA183</strain>
    </source>
</reference>
<dbReference type="EMBL" id="CP053661">
    <property type="protein sequence ID" value="QKD82017.1"/>
    <property type="molecule type" value="Genomic_DNA"/>
</dbReference>
<dbReference type="Proteomes" id="UP000505210">
    <property type="component" value="Chromosome"/>
</dbReference>
<keyword evidence="7" id="KW-1185">Reference proteome</keyword>
<dbReference type="Pfam" id="PF13416">
    <property type="entry name" value="SBP_bac_8"/>
    <property type="match status" value="1"/>
</dbReference>
<dbReference type="GO" id="GO:0015846">
    <property type="term" value="P:polyamine transport"/>
    <property type="evidence" value="ECO:0007669"/>
    <property type="project" value="InterPro"/>
</dbReference>
<dbReference type="InterPro" id="IPR001188">
    <property type="entry name" value="Sperm_putr-bd"/>
</dbReference>
<dbReference type="GO" id="GO:0019808">
    <property type="term" value="F:polyamine binding"/>
    <property type="evidence" value="ECO:0007669"/>
    <property type="project" value="InterPro"/>
</dbReference>
<keyword evidence="3" id="KW-0732">Signal</keyword>
<evidence type="ECO:0000256" key="3">
    <source>
        <dbReference type="ARBA" id="ARBA00022729"/>
    </source>
</evidence>
<evidence type="ECO:0000313" key="7">
    <source>
        <dbReference type="Proteomes" id="UP000505210"/>
    </source>
</evidence>
<dbReference type="KEGG" id="theu:HPC62_07225"/>
<gene>
    <name evidence="6" type="ORF">HPC62_07225</name>
</gene>
<sequence length="371" mass="41022">MTQPNRPIAPFSRKTRRQFLQGAGAALSAVALASCRGGYSNVQGGAGGSDTLRIYTWSNYIDDELLSQFQEQTGVRAIADVFDSNETMLAKVQAGGGNEYSIIYPSDYMVEQMRELNLLAELDKSKITGAENLLPQFQDPPYDPGNQFSIPAVWGTTGLVYNRTQLNPSPQDWDYLWDNQSKLARRVTLFNDVREVMGATLKSLGYSYNSTNPKELEAAFRQLQKLKPAIANFTTDGWRDQMLTGDLAIAMAYSSDALQVSEENPDIQYLIPASGSSLWTDTMVIPAAAPNPDAAYAWINFLLEPDVLAQASERLRFATANQAAIDLLPNALKSNPNLYPNQAALQKCERISPIGDATELYDQYWTQLTSL</sequence>
<dbReference type="InterPro" id="IPR019546">
    <property type="entry name" value="TAT_signal_bac_arc"/>
</dbReference>
<evidence type="ECO:0000256" key="2">
    <source>
        <dbReference type="ARBA" id="ARBA00022448"/>
    </source>
</evidence>
<accession>A0A6M8BB18</accession>
<dbReference type="PANTHER" id="PTHR30222">
    <property type="entry name" value="SPERMIDINE/PUTRESCINE-BINDING PERIPLASMIC PROTEIN"/>
    <property type="match status" value="1"/>
</dbReference>
<organism evidence="6 7">
    <name type="scientific">Thermoleptolyngbya sichuanensis A183</name>
    <dbReference type="NCBI Taxonomy" id="2737172"/>
    <lineage>
        <taxon>Bacteria</taxon>
        <taxon>Bacillati</taxon>
        <taxon>Cyanobacteriota</taxon>
        <taxon>Cyanophyceae</taxon>
        <taxon>Oculatellales</taxon>
        <taxon>Oculatellaceae</taxon>
        <taxon>Thermoleptolyngbya</taxon>
        <taxon>Thermoleptolyngbya sichuanensis</taxon>
    </lineage>
</organism>
<feature type="binding site" evidence="5">
    <location>
        <begin position="192"/>
        <end position="195"/>
    </location>
    <ligand>
        <name>spermidine</name>
        <dbReference type="ChEBI" id="CHEBI:57834"/>
    </ligand>
</feature>
<feature type="binding site" evidence="5">
    <location>
        <position position="108"/>
    </location>
    <ligand>
        <name>spermidine</name>
        <dbReference type="ChEBI" id="CHEBI:57834"/>
    </ligand>
</feature>
<evidence type="ECO:0000256" key="4">
    <source>
        <dbReference type="ARBA" id="ARBA00022764"/>
    </source>
</evidence>
<dbReference type="GO" id="GO:0042597">
    <property type="term" value="C:periplasmic space"/>
    <property type="evidence" value="ECO:0007669"/>
    <property type="project" value="UniProtKB-SubCell"/>
</dbReference>
<dbReference type="PROSITE" id="PS51318">
    <property type="entry name" value="TAT"/>
    <property type="match status" value="1"/>
</dbReference>
<dbReference type="PIRSF" id="PIRSF019574">
    <property type="entry name" value="Periplasmic_polyamine_BP"/>
    <property type="match status" value="1"/>
</dbReference>
<dbReference type="NCBIfam" id="TIGR01409">
    <property type="entry name" value="TAT_signal_seq"/>
    <property type="match status" value="1"/>
</dbReference>
<dbReference type="InterPro" id="IPR006311">
    <property type="entry name" value="TAT_signal"/>
</dbReference>
<keyword evidence="4" id="KW-0574">Periplasm</keyword>
<keyword evidence="2" id="KW-0813">Transport</keyword>
<dbReference type="RefSeq" id="WP_172354404.1">
    <property type="nucleotide sequence ID" value="NZ_CP053661.1"/>
</dbReference>
<evidence type="ECO:0000256" key="1">
    <source>
        <dbReference type="ARBA" id="ARBA00004418"/>
    </source>
</evidence>
<dbReference type="Gene3D" id="3.40.190.10">
    <property type="entry name" value="Periplasmic binding protein-like II"/>
    <property type="match status" value="2"/>
</dbReference>
<evidence type="ECO:0000256" key="5">
    <source>
        <dbReference type="PIRSR" id="PIRSR019574-1"/>
    </source>
</evidence>
<comment type="subcellular location">
    <subcellularLocation>
        <location evidence="1">Periplasm</location>
    </subcellularLocation>
</comment>
<dbReference type="PANTHER" id="PTHR30222:SF17">
    <property type="entry name" value="SPERMIDINE_PUTRESCINE-BINDING PERIPLASMIC PROTEIN"/>
    <property type="match status" value="1"/>
</dbReference>
<evidence type="ECO:0000313" key="6">
    <source>
        <dbReference type="EMBL" id="QKD82017.1"/>
    </source>
</evidence>
<proteinExistence type="predicted"/>
<dbReference type="AlphaFoldDB" id="A0A6M8BB18"/>
<dbReference type="InterPro" id="IPR006059">
    <property type="entry name" value="SBP"/>
</dbReference>
<dbReference type="SUPFAM" id="SSF53850">
    <property type="entry name" value="Periplasmic binding protein-like II"/>
    <property type="match status" value="1"/>
</dbReference>
<protein>
    <submittedName>
        <fullName evidence="6">Spermidine/putrescine ABC transporter substrate-binding protein</fullName>
    </submittedName>
</protein>